<keyword evidence="1 2" id="KW-0175">Coiled coil</keyword>
<evidence type="ECO:0000313" key="6">
    <source>
        <dbReference type="Proteomes" id="UP000243579"/>
    </source>
</evidence>
<comment type="caution">
    <text evidence="5">The sequence shown here is derived from an EMBL/GenBank/DDBJ whole genome shotgun (WGS) entry which is preliminary data.</text>
</comment>
<dbReference type="InterPro" id="IPR029071">
    <property type="entry name" value="Ubiquitin-like_domsf"/>
</dbReference>
<sequence>MEAMGVETTGLRRRVGLGEAQEAPPPQASAPREEAAPAAVSPISVAAEMPSFWKAPLEYLFGSNPPPELLAATLHEDLTREYGAQCPAFEHLSFREAANLAKTTGKFLLAYLHSEVHEDTPTFCKNALCTDEMLAFCLEHDNMVLWAGSVLQAEGYSVSLTLGAASFPFVSLLISTARGLNVVEKIQGHVTKEQLTARLANAILRNQHHLQASRAQEQFRTEAQILREQQDREYQESLEADRQKAEEVERRRAEEERQRAEEEARIEAALVAEEQLRAQKEAERQARAQTIQTKRDALANGPTARGKDTCLLRFQLHNGTRLERLFYASDSFQAVRNFVDVSLFEKEMPIVNYELATNYPRKVWGPDDVESTLLDAGLAPQALLYVQDLDS</sequence>
<dbReference type="Gene3D" id="3.40.30.10">
    <property type="entry name" value="Glutaredoxin"/>
    <property type="match status" value="1"/>
</dbReference>
<dbReference type="AlphaFoldDB" id="A0A1V9Z2J2"/>
<evidence type="ECO:0000313" key="5">
    <source>
        <dbReference type="EMBL" id="OQR92238.1"/>
    </source>
</evidence>
<evidence type="ECO:0000256" key="3">
    <source>
        <dbReference type="SAM" id="MobiDB-lite"/>
    </source>
</evidence>
<proteinExistence type="predicted"/>
<protein>
    <recommendedName>
        <fullName evidence="4">UBX domain-containing protein</fullName>
    </recommendedName>
</protein>
<evidence type="ECO:0000256" key="1">
    <source>
        <dbReference type="ARBA" id="ARBA00023054"/>
    </source>
</evidence>
<dbReference type="CDD" id="cd01767">
    <property type="entry name" value="UBX"/>
    <property type="match status" value="1"/>
</dbReference>
<dbReference type="EMBL" id="JNBR01000472">
    <property type="protein sequence ID" value="OQR92238.1"/>
    <property type="molecule type" value="Genomic_DNA"/>
</dbReference>
<dbReference type="STRING" id="1202772.A0A1V9Z2J2"/>
<dbReference type="Pfam" id="PF00789">
    <property type="entry name" value="UBX"/>
    <property type="match status" value="1"/>
</dbReference>
<accession>A0A1V9Z2J2</accession>
<dbReference type="InterPro" id="IPR006577">
    <property type="entry name" value="UAS"/>
</dbReference>
<dbReference type="Proteomes" id="UP000243579">
    <property type="component" value="Unassembled WGS sequence"/>
</dbReference>
<dbReference type="GO" id="GO:0043130">
    <property type="term" value="F:ubiquitin binding"/>
    <property type="evidence" value="ECO:0007669"/>
    <property type="project" value="TreeGrafter"/>
</dbReference>
<dbReference type="PANTHER" id="PTHR23322">
    <property type="entry name" value="FAS-ASSOCIATED PROTEIN"/>
    <property type="match status" value="1"/>
</dbReference>
<dbReference type="InterPro" id="IPR050730">
    <property type="entry name" value="UBX_domain-protein"/>
</dbReference>
<feature type="region of interest" description="Disordered" evidence="3">
    <location>
        <begin position="1"/>
        <end position="36"/>
    </location>
</feature>
<evidence type="ECO:0000259" key="4">
    <source>
        <dbReference type="PROSITE" id="PS50033"/>
    </source>
</evidence>
<evidence type="ECO:0000256" key="2">
    <source>
        <dbReference type="SAM" id="Coils"/>
    </source>
</evidence>
<dbReference type="SMART" id="SM00166">
    <property type="entry name" value="UBX"/>
    <property type="match status" value="1"/>
</dbReference>
<dbReference type="SMART" id="SM00594">
    <property type="entry name" value="UAS"/>
    <property type="match status" value="1"/>
</dbReference>
<dbReference type="PANTHER" id="PTHR23322:SF1">
    <property type="entry name" value="FAS-ASSOCIATED FACTOR 2"/>
    <property type="match status" value="1"/>
</dbReference>
<gene>
    <name evidence="5" type="ORF">ACHHYP_03915</name>
</gene>
<dbReference type="InterPro" id="IPR036249">
    <property type="entry name" value="Thioredoxin-like_sf"/>
</dbReference>
<dbReference type="PROSITE" id="PS50033">
    <property type="entry name" value="UBX"/>
    <property type="match status" value="1"/>
</dbReference>
<dbReference type="SUPFAM" id="SSF54236">
    <property type="entry name" value="Ubiquitin-like"/>
    <property type="match status" value="1"/>
</dbReference>
<organism evidence="5 6">
    <name type="scientific">Achlya hypogyna</name>
    <name type="common">Oomycete</name>
    <name type="synonym">Protoachlya hypogyna</name>
    <dbReference type="NCBI Taxonomy" id="1202772"/>
    <lineage>
        <taxon>Eukaryota</taxon>
        <taxon>Sar</taxon>
        <taxon>Stramenopiles</taxon>
        <taxon>Oomycota</taxon>
        <taxon>Saprolegniomycetes</taxon>
        <taxon>Saprolegniales</taxon>
        <taxon>Achlyaceae</taxon>
        <taxon>Achlya</taxon>
    </lineage>
</organism>
<dbReference type="Gene3D" id="3.10.20.90">
    <property type="entry name" value="Phosphatidylinositol 3-kinase Catalytic Subunit, Chain A, domain 1"/>
    <property type="match status" value="1"/>
</dbReference>
<name>A0A1V9Z2J2_ACHHY</name>
<dbReference type="GO" id="GO:0005783">
    <property type="term" value="C:endoplasmic reticulum"/>
    <property type="evidence" value="ECO:0007669"/>
    <property type="project" value="TreeGrafter"/>
</dbReference>
<dbReference type="InterPro" id="IPR001012">
    <property type="entry name" value="UBX_dom"/>
</dbReference>
<dbReference type="SUPFAM" id="SSF52833">
    <property type="entry name" value="Thioredoxin-like"/>
    <property type="match status" value="1"/>
</dbReference>
<dbReference type="GO" id="GO:0036503">
    <property type="term" value="P:ERAD pathway"/>
    <property type="evidence" value="ECO:0007669"/>
    <property type="project" value="TreeGrafter"/>
</dbReference>
<feature type="domain" description="UBX" evidence="4">
    <location>
        <begin position="305"/>
        <end position="386"/>
    </location>
</feature>
<reference evidence="5 6" key="1">
    <citation type="journal article" date="2014" name="Genome Biol. Evol.">
        <title>The secreted proteins of Achlya hypogyna and Thraustotheca clavata identify the ancestral oomycete secretome and reveal gene acquisitions by horizontal gene transfer.</title>
        <authorList>
            <person name="Misner I."/>
            <person name="Blouin N."/>
            <person name="Leonard G."/>
            <person name="Richards T.A."/>
            <person name="Lane C.E."/>
        </authorList>
    </citation>
    <scope>NUCLEOTIDE SEQUENCE [LARGE SCALE GENOMIC DNA]</scope>
    <source>
        <strain evidence="5 6">ATCC 48635</strain>
    </source>
</reference>
<keyword evidence="6" id="KW-1185">Reference proteome</keyword>
<dbReference type="OrthoDB" id="1026733at2759"/>
<feature type="coiled-coil region" evidence="2">
    <location>
        <begin position="231"/>
        <end position="279"/>
    </location>
</feature>